<dbReference type="Proteomes" id="UP000807306">
    <property type="component" value="Unassembled WGS sequence"/>
</dbReference>
<dbReference type="PROSITE" id="PS50181">
    <property type="entry name" value="FBOX"/>
    <property type="match status" value="1"/>
</dbReference>
<dbReference type="SMART" id="SM00256">
    <property type="entry name" value="FBOX"/>
    <property type="match status" value="1"/>
</dbReference>
<proteinExistence type="predicted"/>
<dbReference type="Gene3D" id="1.20.1280.50">
    <property type="match status" value="1"/>
</dbReference>
<dbReference type="InterPro" id="IPR036047">
    <property type="entry name" value="F-box-like_dom_sf"/>
</dbReference>
<dbReference type="InterPro" id="IPR001810">
    <property type="entry name" value="F-box_dom"/>
</dbReference>
<organism evidence="2 3">
    <name type="scientific">Crepidotus variabilis</name>
    <dbReference type="NCBI Taxonomy" id="179855"/>
    <lineage>
        <taxon>Eukaryota</taxon>
        <taxon>Fungi</taxon>
        <taxon>Dikarya</taxon>
        <taxon>Basidiomycota</taxon>
        <taxon>Agaricomycotina</taxon>
        <taxon>Agaricomycetes</taxon>
        <taxon>Agaricomycetidae</taxon>
        <taxon>Agaricales</taxon>
        <taxon>Agaricineae</taxon>
        <taxon>Crepidotaceae</taxon>
        <taxon>Crepidotus</taxon>
    </lineage>
</organism>
<dbReference type="AlphaFoldDB" id="A0A9P6E4K8"/>
<dbReference type="Pfam" id="PF00646">
    <property type="entry name" value="F-box"/>
    <property type="match status" value="1"/>
</dbReference>
<dbReference type="CDD" id="cd09917">
    <property type="entry name" value="F-box_SF"/>
    <property type="match status" value="1"/>
</dbReference>
<keyword evidence="3" id="KW-1185">Reference proteome</keyword>
<accession>A0A9P6E4K8</accession>
<dbReference type="OrthoDB" id="2745718at2759"/>
<dbReference type="SUPFAM" id="SSF81383">
    <property type="entry name" value="F-box domain"/>
    <property type="match status" value="1"/>
</dbReference>
<feature type="domain" description="F-box" evidence="1">
    <location>
        <begin position="1"/>
        <end position="49"/>
    </location>
</feature>
<protein>
    <recommendedName>
        <fullName evidence="1">F-box domain-containing protein</fullName>
    </recommendedName>
</protein>
<dbReference type="EMBL" id="MU157945">
    <property type="protein sequence ID" value="KAF9522449.1"/>
    <property type="molecule type" value="Genomic_DNA"/>
</dbReference>
<evidence type="ECO:0000313" key="3">
    <source>
        <dbReference type="Proteomes" id="UP000807306"/>
    </source>
</evidence>
<comment type="caution">
    <text evidence="2">The sequence shown here is derived from an EMBL/GenBank/DDBJ whole genome shotgun (WGS) entry which is preliminary data.</text>
</comment>
<gene>
    <name evidence="2" type="ORF">CPB83DRAFT_864426</name>
</gene>
<sequence length="106" mass="12404">MSSIEHLPPELLIQVFLNLDLKSIFSLKRTCQFFHSIIEISEHVQYNLLLERSSMVSNPNSRQSITSKRHELQEKEDRWSNLRWADSFQRLAQPKTSLVCASVPLH</sequence>
<evidence type="ECO:0000313" key="2">
    <source>
        <dbReference type="EMBL" id="KAF9522449.1"/>
    </source>
</evidence>
<name>A0A9P6E4K8_9AGAR</name>
<reference evidence="2" key="1">
    <citation type="submission" date="2020-11" db="EMBL/GenBank/DDBJ databases">
        <authorList>
            <consortium name="DOE Joint Genome Institute"/>
            <person name="Ahrendt S."/>
            <person name="Riley R."/>
            <person name="Andreopoulos W."/>
            <person name="Labutti K."/>
            <person name="Pangilinan J."/>
            <person name="Ruiz-Duenas F.J."/>
            <person name="Barrasa J.M."/>
            <person name="Sanchez-Garcia M."/>
            <person name="Camarero S."/>
            <person name="Miyauchi S."/>
            <person name="Serrano A."/>
            <person name="Linde D."/>
            <person name="Babiker R."/>
            <person name="Drula E."/>
            <person name="Ayuso-Fernandez I."/>
            <person name="Pacheco R."/>
            <person name="Padilla G."/>
            <person name="Ferreira P."/>
            <person name="Barriuso J."/>
            <person name="Kellner H."/>
            <person name="Castanera R."/>
            <person name="Alfaro M."/>
            <person name="Ramirez L."/>
            <person name="Pisabarro A.G."/>
            <person name="Kuo A."/>
            <person name="Tritt A."/>
            <person name="Lipzen A."/>
            <person name="He G."/>
            <person name="Yan M."/>
            <person name="Ng V."/>
            <person name="Cullen D."/>
            <person name="Martin F."/>
            <person name="Rosso M.-N."/>
            <person name="Henrissat B."/>
            <person name="Hibbett D."/>
            <person name="Martinez A.T."/>
            <person name="Grigoriev I.V."/>
        </authorList>
    </citation>
    <scope>NUCLEOTIDE SEQUENCE</scope>
    <source>
        <strain evidence="2">CBS 506.95</strain>
    </source>
</reference>
<evidence type="ECO:0000259" key="1">
    <source>
        <dbReference type="PROSITE" id="PS50181"/>
    </source>
</evidence>